<dbReference type="SMART" id="SM00028">
    <property type="entry name" value="TPR"/>
    <property type="match status" value="3"/>
</dbReference>
<comment type="similarity">
    <text evidence="3">Belongs to the RPAP3 family.</text>
</comment>
<dbReference type="Pfam" id="PF13877">
    <property type="entry name" value="RPAP3_C"/>
    <property type="match status" value="1"/>
</dbReference>
<feature type="repeat" description="TPR" evidence="5">
    <location>
        <begin position="123"/>
        <end position="156"/>
    </location>
</feature>
<feature type="domain" description="RNA-polymerase II-associated protein 3-like C-terminal" evidence="7">
    <location>
        <begin position="307"/>
        <end position="400"/>
    </location>
</feature>
<gene>
    <name evidence="8" type="ORF">WMSIL1_LOCUS15010</name>
</gene>
<sequence length="423" mass="47861">MNEGKFIEMRRQIEENNQDIRDFLDDFDKWKSEVERKSAKLQSKSNADAILPPIRNILHKKKRKKIDSKKKINERIKSYDYKAWDKFDVNKALEEVDKSESIKSESESETDEEWEDERRLKLSEVEKDEGNKLFKEGKYEEAVEKYTTAIRLAPENPLLYTNRAIALYKLERYASSESDCSIALNMNSKFVKGFYRRAQARKALGKTEEAINDLKRILDIEPRNSVALKDLSAWTGEVDLHAGSINSLYKLIDVSKATNAPDLCRIKISEVGFEEVPTESQKKSTLSTPCGDGSASKTSTSSMPKEPPTNWFQLERDLRELIPPGGSLTPQAVDYLCSLKPQNYGTVIGGSLTSSCLGRLITAMGASSSLSLSQKAERLKALANLPRFNVAWMLAEDSDRQAVDRLLQEIPAELSESLKLLFV</sequence>
<evidence type="ECO:0000313" key="8">
    <source>
        <dbReference type="EMBL" id="VUZ57725.1"/>
    </source>
</evidence>
<dbReference type="Gene3D" id="1.25.40.10">
    <property type="entry name" value="Tetratricopeptide repeat domain"/>
    <property type="match status" value="1"/>
</dbReference>
<accession>A0A564ZDZ0</accession>
<proteinExistence type="inferred from homology"/>
<dbReference type="SUPFAM" id="SSF48452">
    <property type="entry name" value="TPR-like"/>
    <property type="match status" value="1"/>
</dbReference>
<dbReference type="PROSITE" id="PS50005">
    <property type="entry name" value="TPR"/>
    <property type="match status" value="2"/>
</dbReference>
<evidence type="ECO:0000256" key="3">
    <source>
        <dbReference type="ARBA" id="ARBA00038275"/>
    </source>
</evidence>
<dbReference type="AlphaFoldDB" id="A0A564ZDZ0"/>
<dbReference type="InterPro" id="IPR011990">
    <property type="entry name" value="TPR-like_helical_dom_sf"/>
</dbReference>
<dbReference type="InterPro" id="IPR025986">
    <property type="entry name" value="RPAP3-like_C"/>
</dbReference>
<evidence type="ECO:0000256" key="5">
    <source>
        <dbReference type="PROSITE-ProRule" id="PRU00339"/>
    </source>
</evidence>
<dbReference type="PANTHER" id="PTHR46423">
    <property type="entry name" value="RNA POLYMERASE II-ASSOCIATED PROTEIN 3"/>
    <property type="match status" value="1"/>
</dbReference>
<dbReference type="InterPro" id="IPR019734">
    <property type="entry name" value="TPR_rpt"/>
</dbReference>
<keyword evidence="1" id="KW-0677">Repeat</keyword>
<keyword evidence="2 5" id="KW-0802">TPR repeat</keyword>
<dbReference type="EMBL" id="CABIJS010000719">
    <property type="protein sequence ID" value="VUZ57725.1"/>
    <property type="molecule type" value="Genomic_DNA"/>
</dbReference>
<organism evidence="8 9">
    <name type="scientific">Hymenolepis diminuta</name>
    <name type="common">Rat tapeworm</name>
    <dbReference type="NCBI Taxonomy" id="6216"/>
    <lineage>
        <taxon>Eukaryota</taxon>
        <taxon>Metazoa</taxon>
        <taxon>Spiralia</taxon>
        <taxon>Lophotrochozoa</taxon>
        <taxon>Platyhelminthes</taxon>
        <taxon>Cestoda</taxon>
        <taxon>Eucestoda</taxon>
        <taxon>Cyclophyllidea</taxon>
        <taxon>Hymenolepididae</taxon>
        <taxon>Hymenolepis</taxon>
    </lineage>
</organism>
<keyword evidence="9" id="KW-1185">Reference proteome</keyword>
<feature type="repeat" description="TPR" evidence="5">
    <location>
        <begin position="191"/>
        <end position="224"/>
    </location>
</feature>
<feature type="region of interest" description="Disordered" evidence="6">
    <location>
        <begin position="277"/>
        <end position="308"/>
    </location>
</feature>
<feature type="region of interest" description="Disordered" evidence="6">
    <location>
        <begin position="98"/>
        <end position="117"/>
    </location>
</feature>
<dbReference type="GO" id="GO:0101031">
    <property type="term" value="C:protein folding chaperone complex"/>
    <property type="evidence" value="ECO:0007669"/>
    <property type="project" value="TreeGrafter"/>
</dbReference>
<dbReference type="InterPro" id="IPR051966">
    <property type="entry name" value="RPAP3"/>
</dbReference>
<dbReference type="Pfam" id="PF13181">
    <property type="entry name" value="TPR_8"/>
    <property type="match status" value="1"/>
</dbReference>
<dbReference type="PANTHER" id="PTHR46423:SF1">
    <property type="entry name" value="RNA POLYMERASE II-ASSOCIATED PROTEIN 3"/>
    <property type="match status" value="1"/>
</dbReference>
<dbReference type="Pfam" id="PF13414">
    <property type="entry name" value="TPR_11"/>
    <property type="match status" value="1"/>
</dbReference>
<evidence type="ECO:0000259" key="7">
    <source>
        <dbReference type="Pfam" id="PF13877"/>
    </source>
</evidence>
<evidence type="ECO:0000256" key="4">
    <source>
        <dbReference type="ARBA" id="ARBA00040133"/>
    </source>
</evidence>
<evidence type="ECO:0000256" key="2">
    <source>
        <dbReference type="ARBA" id="ARBA00022803"/>
    </source>
</evidence>
<evidence type="ECO:0000313" key="9">
    <source>
        <dbReference type="Proteomes" id="UP000321570"/>
    </source>
</evidence>
<evidence type="ECO:0000256" key="1">
    <source>
        <dbReference type="ARBA" id="ARBA00022737"/>
    </source>
</evidence>
<evidence type="ECO:0000256" key="6">
    <source>
        <dbReference type="SAM" id="MobiDB-lite"/>
    </source>
</evidence>
<dbReference type="Proteomes" id="UP000321570">
    <property type="component" value="Unassembled WGS sequence"/>
</dbReference>
<name>A0A564ZDZ0_HYMDI</name>
<protein>
    <recommendedName>
        <fullName evidence="4">RNA polymerase II-associated protein 3</fullName>
    </recommendedName>
</protein>
<reference evidence="8 9" key="1">
    <citation type="submission" date="2019-07" db="EMBL/GenBank/DDBJ databases">
        <authorList>
            <person name="Jastrzebski P J."/>
            <person name="Paukszto L."/>
            <person name="Jastrzebski P J."/>
        </authorList>
    </citation>
    <scope>NUCLEOTIDE SEQUENCE [LARGE SCALE GENOMIC DNA]</scope>
    <source>
        <strain evidence="8 9">WMS-il1</strain>
    </source>
</reference>